<dbReference type="EMBL" id="CP000527">
    <property type="protein sequence ID" value="ABM27324.1"/>
    <property type="molecule type" value="Genomic_DNA"/>
</dbReference>
<gene>
    <name evidence="4" type="ordered locus">Dvul_0301</name>
</gene>
<dbReference type="InterPro" id="IPR013766">
    <property type="entry name" value="Thioredoxin_domain"/>
</dbReference>
<dbReference type="Pfam" id="PF00578">
    <property type="entry name" value="AhpC-TSA"/>
    <property type="match status" value="1"/>
</dbReference>
<dbReference type="PROSITE" id="PS51352">
    <property type="entry name" value="THIOREDOXIN_2"/>
    <property type="match status" value="1"/>
</dbReference>
<feature type="domain" description="Thioredoxin" evidence="3">
    <location>
        <begin position="32"/>
        <end position="191"/>
    </location>
</feature>
<sequence precursor="true">MNDTIASSFRAIALLCLFLLASQSVAGHATPLEAGAPFPDITLQGQFTSPQKAMLGLEGDGPFRLSDVKARHVLIEVFSMYCPHCQREAPDMNRLSARIADMQPRGELALLGLGAGNTQTEVDLFRETYGVPFPLAIDPDLEMHKALGEPGTPHFFLVSLRDRGKPVVLLSRTGRMSGVDDFIRELRTLCGSD</sequence>
<dbReference type="Proteomes" id="UP000009173">
    <property type="component" value="Chromosome"/>
</dbReference>
<feature type="chain" id="PRO_5002604417" evidence="2">
    <location>
        <begin position="27"/>
        <end position="193"/>
    </location>
</feature>
<dbReference type="SUPFAM" id="SSF52833">
    <property type="entry name" value="Thioredoxin-like"/>
    <property type="match status" value="1"/>
</dbReference>
<feature type="signal peptide" evidence="2">
    <location>
        <begin position="1"/>
        <end position="26"/>
    </location>
</feature>
<evidence type="ECO:0000259" key="3">
    <source>
        <dbReference type="PROSITE" id="PS51352"/>
    </source>
</evidence>
<protein>
    <submittedName>
        <fullName evidence="4">Redoxin domain protein</fullName>
    </submittedName>
</protein>
<dbReference type="AlphaFoldDB" id="A0A0H3A4W3"/>
<reference evidence="5" key="1">
    <citation type="journal article" date="2009" name="Environ. Microbiol.">
        <title>Contribution of mobile genetic elements to Desulfovibrio vulgaris genome plasticity.</title>
        <authorList>
            <person name="Walker C.B."/>
            <person name="Stolyar S."/>
            <person name="Chivian D."/>
            <person name="Pinel N."/>
            <person name="Gabster J.A."/>
            <person name="Dehal P.S."/>
            <person name="He Z."/>
            <person name="Yang Z.K."/>
            <person name="Yen H.C."/>
            <person name="Zhou J."/>
            <person name="Wall J.D."/>
            <person name="Hazen T.C."/>
            <person name="Arkin A.P."/>
            <person name="Stahl D.A."/>
        </authorList>
    </citation>
    <scope>NUCLEOTIDE SEQUENCE [LARGE SCALE GENOMIC DNA]</scope>
    <source>
        <strain evidence="5">DP4</strain>
    </source>
</reference>
<dbReference type="InterPro" id="IPR036249">
    <property type="entry name" value="Thioredoxin-like_sf"/>
</dbReference>
<accession>A0A0H3A4W3</accession>
<dbReference type="GO" id="GO:0016209">
    <property type="term" value="F:antioxidant activity"/>
    <property type="evidence" value="ECO:0007669"/>
    <property type="project" value="InterPro"/>
</dbReference>
<dbReference type="InterPro" id="IPR000866">
    <property type="entry name" value="AhpC/TSA"/>
</dbReference>
<dbReference type="RefSeq" id="WP_011791521.1">
    <property type="nucleotide sequence ID" value="NC_008751.1"/>
</dbReference>
<evidence type="ECO:0000256" key="2">
    <source>
        <dbReference type="SAM" id="SignalP"/>
    </source>
</evidence>
<dbReference type="Gene3D" id="3.40.30.10">
    <property type="entry name" value="Glutaredoxin"/>
    <property type="match status" value="1"/>
</dbReference>
<evidence type="ECO:0000313" key="5">
    <source>
        <dbReference type="Proteomes" id="UP000009173"/>
    </source>
</evidence>
<keyword evidence="1" id="KW-0676">Redox-active center</keyword>
<dbReference type="HOGENOM" id="CLU_093417_0_0_7"/>
<proteinExistence type="predicted"/>
<evidence type="ECO:0000256" key="1">
    <source>
        <dbReference type="ARBA" id="ARBA00023284"/>
    </source>
</evidence>
<dbReference type="PROSITE" id="PS00194">
    <property type="entry name" value="THIOREDOXIN_1"/>
    <property type="match status" value="1"/>
</dbReference>
<evidence type="ECO:0000313" key="4">
    <source>
        <dbReference type="EMBL" id="ABM27324.1"/>
    </source>
</evidence>
<name>A0A0H3A4W3_NITV4</name>
<keyword evidence="2" id="KW-0732">Signal</keyword>
<dbReference type="CDD" id="cd02966">
    <property type="entry name" value="TlpA_like_family"/>
    <property type="match status" value="1"/>
</dbReference>
<dbReference type="InterPro" id="IPR017937">
    <property type="entry name" value="Thioredoxin_CS"/>
</dbReference>
<dbReference type="KEGG" id="dvl:Dvul_0301"/>
<organism evidence="4 5">
    <name type="scientific">Nitratidesulfovibrio vulgaris (strain DP4)</name>
    <name type="common">Desulfovibrio vulgaris</name>
    <dbReference type="NCBI Taxonomy" id="391774"/>
    <lineage>
        <taxon>Bacteria</taxon>
        <taxon>Pseudomonadati</taxon>
        <taxon>Thermodesulfobacteriota</taxon>
        <taxon>Desulfovibrionia</taxon>
        <taxon>Desulfovibrionales</taxon>
        <taxon>Desulfovibrionaceae</taxon>
        <taxon>Nitratidesulfovibrio</taxon>
    </lineage>
</organism>
<dbReference type="GO" id="GO:0016491">
    <property type="term" value="F:oxidoreductase activity"/>
    <property type="evidence" value="ECO:0007669"/>
    <property type="project" value="InterPro"/>
</dbReference>